<protein>
    <recommendedName>
        <fullName evidence="6">RNA polymerase sigma-70 region 2 domain-containing protein</fullName>
    </recommendedName>
</protein>
<dbReference type="EMBL" id="WIXI01000051">
    <property type="protein sequence ID" value="MQY49712.1"/>
    <property type="molecule type" value="Genomic_DNA"/>
</dbReference>
<dbReference type="SUPFAM" id="SSF88659">
    <property type="entry name" value="Sigma3 and sigma4 domains of RNA polymerase sigma factors"/>
    <property type="match status" value="1"/>
</dbReference>
<dbReference type="Pfam" id="PF04542">
    <property type="entry name" value="Sigma70_r2"/>
    <property type="match status" value="1"/>
</dbReference>
<accession>A0A6A8AF27</accession>
<dbReference type="Gene3D" id="1.20.140.160">
    <property type="match status" value="1"/>
</dbReference>
<reference evidence="7 8" key="1">
    <citation type="submission" date="2019-11" db="EMBL/GenBank/DDBJ databases">
        <title>Genome analysis of Rhizobacterium cereale a novel genus and species isolated from maize roots in North Spain.</title>
        <authorList>
            <person name="Menendez E."/>
            <person name="Flores-Felix J.D."/>
            <person name="Ramirez-Bahena M.-H."/>
            <person name="Igual J.M."/>
            <person name="Garcia-Fraile P."/>
            <person name="Peix A."/>
            <person name="Velazquez E."/>
        </authorList>
    </citation>
    <scope>NUCLEOTIDE SEQUENCE [LARGE SCALE GENOMIC DNA]</scope>
    <source>
        <strain evidence="7 8">RZME27</strain>
    </source>
</reference>
<dbReference type="InterPro" id="IPR013324">
    <property type="entry name" value="RNA_pol_sigma_r3/r4-like"/>
</dbReference>
<evidence type="ECO:0000256" key="1">
    <source>
        <dbReference type="ARBA" id="ARBA00010641"/>
    </source>
</evidence>
<dbReference type="GO" id="GO:0003677">
    <property type="term" value="F:DNA binding"/>
    <property type="evidence" value="ECO:0007669"/>
    <property type="project" value="UniProtKB-KW"/>
</dbReference>
<evidence type="ECO:0000256" key="4">
    <source>
        <dbReference type="ARBA" id="ARBA00023125"/>
    </source>
</evidence>
<name>A0A6A8AF27_9HYPH</name>
<keyword evidence="2" id="KW-0805">Transcription regulation</keyword>
<dbReference type="SUPFAM" id="SSF88946">
    <property type="entry name" value="Sigma2 domain of RNA polymerase sigma factors"/>
    <property type="match status" value="1"/>
</dbReference>
<comment type="caution">
    <text evidence="7">The sequence shown here is derived from an EMBL/GenBank/DDBJ whole genome shotgun (WGS) entry which is preliminary data.</text>
</comment>
<evidence type="ECO:0000313" key="7">
    <source>
        <dbReference type="EMBL" id="MQY49712.1"/>
    </source>
</evidence>
<organism evidence="7 8">
    <name type="scientific">Endobacterium cereale</name>
    <dbReference type="NCBI Taxonomy" id="2663029"/>
    <lineage>
        <taxon>Bacteria</taxon>
        <taxon>Pseudomonadati</taxon>
        <taxon>Pseudomonadota</taxon>
        <taxon>Alphaproteobacteria</taxon>
        <taxon>Hyphomicrobiales</taxon>
        <taxon>Rhizobiaceae</taxon>
        <taxon>Endobacterium</taxon>
    </lineage>
</organism>
<comment type="similarity">
    <text evidence="1">Belongs to the sigma-70 factor family. ECF subfamily.</text>
</comment>
<dbReference type="InterPro" id="IPR013325">
    <property type="entry name" value="RNA_pol_sigma_r2"/>
</dbReference>
<evidence type="ECO:0000256" key="5">
    <source>
        <dbReference type="ARBA" id="ARBA00023163"/>
    </source>
</evidence>
<evidence type="ECO:0000313" key="8">
    <source>
        <dbReference type="Proteomes" id="UP000435138"/>
    </source>
</evidence>
<dbReference type="Proteomes" id="UP000435138">
    <property type="component" value="Unassembled WGS sequence"/>
</dbReference>
<feature type="domain" description="RNA polymerase sigma-70 region 2" evidence="6">
    <location>
        <begin position="92"/>
        <end position="155"/>
    </location>
</feature>
<keyword evidence="5" id="KW-0804">Transcription</keyword>
<evidence type="ECO:0000256" key="2">
    <source>
        <dbReference type="ARBA" id="ARBA00023015"/>
    </source>
</evidence>
<dbReference type="AlphaFoldDB" id="A0A6A8AF27"/>
<dbReference type="InterPro" id="IPR039425">
    <property type="entry name" value="RNA_pol_sigma-70-like"/>
</dbReference>
<evidence type="ECO:0000256" key="3">
    <source>
        <dbReference type="ARBA" id="ARBA00023082"/>
    </source>
</evidence>
<evidence type="ECO:0000259" key="6">
    <source>
        <dbReference type="Pfam" id="PF04542"/>
    </source>
</evidence>
<dbReference type="InterPro" id="IPR007627">
    <property type="entry name" value="RNA_pol_sigma70_r2"/>
</dbReference>
<sequence>MEPDLRTARPDRNRRCDCTRPHAAILRTRPEGNARSDATSGAAAIIMTAWRKPEMFLYRKFSPFACQFATPTHRTDMTLQPDLTDIRRDLVSLLPRLRRFALALCGQPDMVDELVGDACLLAVLKAPHFESGSRLESWAFSLIHSVWLEQSKKRKQSSDEAAAHNGFAGYHAILDLPDGTATSFLLVCVEDHTYAESAAILGIAAETVAANVVSARRHFSAQVADNAERRA</sequence>
<keyword evidence="8" id="KW-1185">Reference proteome</keyword>
<keyword evidence="3" id="KW-0731">Sigma factor</keyword>
<dbReference type="PANTHER" id="PTHR43133:SF8">
    <property type="entry name" value="RNA POLYMERASE SIGMA FACTOR HI_1459-RELATED"/>
    <property type="match status" value="1"/>
</dbReference>
<dbReference type="GO" id="GO:0016987">
    <property type="term" value="F:sigma factor activity"/>
    <property type="evidence" value="ECO:0007669"/>
    <property type="project" value="UniProtKB-KW"/>
</dbReference>
<dbReference type="GO" id="GO:0006352">
    <property type="term" value="P:DNA-templated transcription initiation"/>
    <property type="evidence" value="ECO:0007669"/>
    <property type="project" value="InterPro"/>
</dbReference>
<keyword evidence="4" id="KW-0238">DNA-binding</keyword>
<gene>
    <name evidence="7" type="ORF">GAO09_27170</name>
</gene>
<proteinExistence type="inferred from homology"/>
<dbReference type="PANTHER" id="PTHR43133">
    <property type="entry name" value="RNA POLYMERASE ECF-TYPE SIGMA FACTO"/>
    <property type="match status" value="1"/>
</dbReference>